<dbReference type="OrthoDB" id="9795626at2"/>
<reference evidence="4 5" key="1">
    <citation type="submission" date="2011-09" db="EMBL/GenBank/DDBJ databases">
        <title>The draft genome of Treponema saccharophilum DSM 2985.</title>
        <authorList>
            <consortium name="US DOE Joint Genome Institute (JGI-PGF)"/>
            <person name="Lucas S."/>
            <person name="Copeland A."/>
            <person name="Lapidus A."/>
            <person name="Glavina del Rio T."/>
            <person name="Dalin E."/>
            <person name="Tice H."/>
            <person name="Bruce D."/>
            <person name="Goodwin L."/>
            <person name="Pitluck S."/>
            <person name="Peters L."/>
            <person name="Kyrpides N."/>
            <person name="Mavromatis K."/>
            <person name="Ivanova N."/>
            <person name="Markowitz V."/>
            <person name="Cheng J.-F."/>
            <person name="Hugenholtz P."/>
            <person name="Woyke T."/>
            <person name="Wu D."/>
            <person name="Gronow S."/>
            <person name="Wellnitz S."/>
            <person name="Brambilla E."/>
            <person name="Klenk H.-P."/>
            <person name="Eisen J.A."/>
        </authorList>
    </citation>
    <scope>NUCLEOTIDE SEQUENCE [LARGE SCALE GENOMIC DNA]</scope>
    <source>
        <strain evidence="4 5">DSM 2985</strain>
    </source>
</reference>
<feature type="compositionally biased region" description="Basic and acidic residues" evidence="2">
    <location>
        <begin position="333"/>
        <end position="363"/>
    </location>
</feature>
<dbReference type="PANTHER" id="PTHR32114">
    <property type="entry name" value="ABC TRANSPORTER ABCH.3"/>
    <property type="match status" value="1"/>
</dbReference>
<accession>H7EK55</accession>
<evidence type="ECO:0000313" key="4">
    <source>
        <dbReference type="EMBL" id="EIC02142.1"/>
    </source>
</evidence>
<feature type="coiled-coil region" evidence="1">
    <location>
        <begin position="665"/>
        <end position="824"/>
    </location>
</feature>
<keyword evidence="1" id="KW-0175">Coiled coil</keyword>
<organism evidence="4 5">
    <name type="scientific">Treponema saccharophilum DSM 2985</name>
    <dbReference type="NCBI Taxonomy" id="907348"/>
    <lineage>
        <taxon>Bacteria</taxon>
        <taxon>Pseudomonadati</taxon>
        <taxon>Spirochaetota</taxon>
        <taxon>Spirochaetia</taxon>
        <taxon>Spirochaetales</taxon>
        <taxon>Treponemataceae</taxon>
        <taxon>Treponema</taxon>
    </lineage>
</organism>
<evidence type="ECO:0000256" key="2">
    <source>
        <dbReference type="SAM" id="MobiDB-lite"/>
    </source>
</evidence>
<dbReference type="PATRIC" id="fig|907348.3.peg.1262"/>
<dbReference type="Proteomes" id="UP000003571">
    <property type="component" value="Unassembled WGS sequence"/>
</dbReference>
<dbReference type="Pfam" id="PF13558">
    <property type="entry name" value="SbcC_Walker_B"/>
    <property type="match status" value="1"/>
</dbReference>
<dbReference type="InterPro" id="IPR038729">
    <property type="entry name" value="Rad50/SbcC_AAA"/>
</dbReference>
<dbReference type="PANTHER" id="PTHR32114:SF2">
    <property type="entry name" value="ABC TRANSPORTER ABCH.3"/>
    <property type="match status" value="1"/>
</dbReference>
<feature type="coiled-coil region" evidence="1">
    <location>
        <begin position="535"/>
        <end position="562"/>
    </location>
</feature>
<feature type="domain" description="Rad50/SbcC-type AAA" evidence="3">
    <location>
        <begin position="5"/>
        <end position="215"/>
    </location>
</feature>
<dbReference type="Gene3D" id="3.40.50.300">
    <property type="entry name" value="P-loop containing nucleotide triphosphate hydrolases"/>
    <property type="match status" value="2"/>
</dbReference>
<dbReference type="RefSeq" id="WP_002703854.1">
    <property type="nucleotide sequence ID" value="NZ_AGRW01000043.1"/>
</dbReference>
<dbReference type="EMBL" id="AGRW01000043">
    <property type="protein sequence ID" value="EIC02142.1"/>
    <property type="molecule type" value="Genomic_DNA"/>
</dbReference>
<evidence type="ECO:0000259" key="3">
    <source>
        <dbReference type="Pfam" id="PF13476"/>
    </source>
</evidence>
<sequence length="1021" mass="111668">MKPEKLRMVNFGPFMDETVDFTSVSAMFLVTGKTGSGKTMIFDAMTFALYGKYSGSRSKLTQEQMRSSFAAPGEQAFVEFTFSVTGHDGSAKKFRIRRTLPTDHTSKSGTVSKKPSESSLQFLNGGKWQAYCDQKEISDKIEKEIIRLKFSDFSKIVILPQGEFANFLRMNSNERTEALKTLFPQKELDDLAQKIKNRADEAQQQLSKAEDTIADLGGAANIPVLSEEIGKLSSEIGVLSEKSRKLDAKIQESTEKIARADERLSNTRKAAAAQQAVTRLEAERADIERTREMLGKAERASKIAPLITNAGRAEKALVDAKNDVSRAEANLRDAKAAEQDLSAREEENEEKRGKIRDYERDAESTGATIEKLESLAKAEEEKTRAENELARFRDAAAADRRALETEREALLAIAEESGIGGISPESVPQKLLEKVRDLEGEKHRSETSLKTAREAEKRRRQIGILTEAEADSAAEKEQADRNLAATKEILESLEAQQAAFERNNAASVLARALRPGIPCPVCGSKEHPFPAKEGGTSLEDKIAAQKANVATAEEKAAAANAKLISVKSTLDAEKAALSQIERDADGTIPSEKEAESAFGNAIALLDDAESRYSRAADSAAKISELAEKVSGIAKTESELSIKAEKAATILQETKKTIDGSHGTDKESLKLRLESIMASIAEARAQVESFDDMISAARGTVKTDEALLENCGERLAQAKADAAEATSALDEKIAETEFESADDARKWLLGDGEKEAAQNRISRWESELSAQNAIIASVGSDDDEESLARLLSDLRDSREKARNEKAAADNEKAEKTLEMERMIDKRGILSAAVERRARIEKEEGAAIRLSNDLAGKNPKKTQFSSWILAMYFSEVVEFANERFFRLSGGRYMFRIETGGSKGKQGLDIAIEDYSLGKTRPPSTLSGGETFQASISLALALTDVVCNHSGGIRLDSIFIDEGFGTLDPESLDKALETLTQIQGQRMVGLISHVEAMEMEIKSHVVVDKASEMNSSTIRIENWG</sequence>
<gene>
    <name evidence="4" type="ORF">TresaDRAFT_1478</name>
</gene>
<dbReference type="STRING" id="907348.TresaDRAFT_1478"/>
<comment type="caution">
    <text evidence="4">The sequence shown here is derived from an EMBL/GenBank/DDBJ whole genome shotgun (WGS) entry which is preliminary data.</text>
</comment>
<dbReference type="GO" id="GO:0006302">
    <property type="term" value="P:double-strand break repair"/>
    <property type="evidence" value="ECO:0007669"/>
    <property type="project" value="InterPro"/>
</dbReference>
<feature type="compositionally biased region" description="Basic and acidic residues" evidence="2">
    <location>
        <begin position="436"/>
        <end position="457"/>
    </location>
</feature>
<dbReference type="GO" id="GO:0016887">
    <property type="term" value="F:ATP hydrolysis activity"/>
    <property type="evidence" value="ECO:0007669"/>
    <property type="project" value="InterPro"/>
</dbReference>
<evidence type="ECO:0000256" key="1">
    <source>
        <dbReference type="SAM" id="Coils"/>
    </source>
</evidence>
<feature type="region of interest" description="Disordered" evidence="2">
    <location>
        <begin position="333"/>
        <end position="387"/>
    </location>
</feature>
<keyword evidence="5" id="KW-1185">Reference proteome</keyword>
<evidence type="ECO:0000313" key="5">
    <source>
        <dbReference type="Proteomes" id="UP000003571"/>
    </source>
</evidence>
<dbReference type="AlphaFoldDB" id="H7EK55"/>
<dbReference type="SUPFAM" id="SSF52540">
    <property type="entry name" value="P-loop containing nucleoside triphosphate hydrolases"/>
    <property type="match status" value="1"/>
</dbReference>
<name>H7EK55_9SPIR</name>
<feature type="region of interest" description="Disordered" evidence="2">
    <location>
        <begin position="436"/>
        <end position="460"/>
    </location>
</feature>
<protein>
    <recommendedName>
        <fullName evidence="3">Rad50/SbcC-type AAA domain-containing protein</fullName>
    </recommendedName>
</protein>
<dbReference type="InterPro" id="IPR027417">
    <property type="entry name" value="P-loop_NTPase"/>
</dbReference>
<feature type="coiled-coil region" evidence="1">
    <location>
        <begin position="185"/>
        <end position="219"/>
    </location>
</feature>
<dbReference type="Pfam" id="PF13476">
    <property type="entry name" value="AAA_23"/>
    <property type="match status" value="1"/>
</dbReference>
<dbReference type="eggNOG" id="COG0419">
    <property type="taxonomic scope" value="Bacteria"/>
</dbReference>
<proteinExistence type="predicted"/>
<feature type="compositionally biased region" description="Basic and acidic residues" evidence="2">
    <location>
        <begin position="370"/>
        <end position="387"/>
    </location>
</feature>